<protein>
    <submittedName>
        <fullName evidence="1">Uncharacterized protein</fullName>
    </submittedName>
</protein>
<evidence type="ECO:0000313" key="1">
    <source>
        <dbReference type="EMBL" id="KAI3685720.1"/>
    </source>
</evidence>
<dbReference type="EMBL" id="CM042058">
    <property type="protein sequence ID" value="KAI3685720.1"/>
    <property type="molecule type" value="Genomic_DNA"/>
</dbReference>
<gene>
    <name evidence="1" type="ORF">L6452_34978</name>
</gene>
<organism evidence="1 2">
    <name type="scientific">Arctium lappa</name>
    <name type="common">Greater burdock</name>
    <name type="synonym">Lappa major</name>
    <dbReference type="NCBI Taxonomy" id="4217"/>
    <lineage>
        <taxon>Eukaryota</taxon>
        <taxon>Viridiplantae</taxon>
        <taxon>Streptophyta</taxon>
        <taxon>Embryophyta</taxon>
        <taxon>Tracheophyta</taxon>
        <taxon>Spermatophyta</taxon>
        <taxon>Magnoliopsida</taxon>
        <taxon>eudicotyledons</taxon>
        <taxon>Gunneridae</taxon>
        <taxon>Pentapetalae</taxon>
        <taxon>asterids</taxon>
        <taxon>campanulids</taxon>
        <taxon>Asterales</taxon>
        <taxon>Asteraceae</taxon>
        <taxon>Carduoideae</taxon>
        <taxon>Cardueae</taxon>
        <taxon>Arctiinae</taxon>
        <taxon>Arctium</taxon>
    </lineage>
</organism>
<dbReference type="Proteomes" id="UP001055879">
    <property type="component" value="Linkage Group LG12"/>
</dbReference>
<evidence type="ECO:0000313" key="2">
    <source>
        <dbReference type="Proteomes" id="UP001055879"/>
    </source>
</evidence>
<comment type="caution">
    <text evidence="1">The sequence shown here is derived from an EMBL/GenBank/DDBJ whole genome shotgun (WGS) entry which is preliminary data.</text>
</comment>
<reference evidence="2" key="1">
    <citation type="journal article" date="2022" name="Mol. Ecol. Resour.">
        <title>The genomes of chicory, endive, great burdock and yacon provide insights into Asteraceae palaeo-polyploidization history and plant inulin production.</title>
        <authorList>
            <person name="Fan W."/>
            <person name="Wang S."/>
            <person name="Wang H."/>
            <person name="Wang A."/>
            <person name="Jiang F."/>
            <person name="Liu H."/>
            <person name="Zhao H."/>
            <person name="Xu D."/>
            <person name="Zhang Y."/>
        </authorList>
    </citation>
    <scope>NUCLEOTIDE SEQUENCE [LARGE SCALE GENOMIC DNA]</scope>
    <source>
        <strain evidence="2">cv. Niubang</strain>
    </source>
</reference>
<reference evidence="1 2" key="2">
    <citation type="journal article" date="2022" name="Mol. Ecol. Resour.">
        <title>The genomes of chicory, endive, great burdock and yacon provide insights into Asteraceae paleo-polyploidization history and plant inulin production.</title>
        <authorList>
            <person name="Fan W."/>
            <person name="Wang S."/>
            <person name="Wang H."/>
            <person name="Wang A."/>
            <person name="Jiang F."/>
            <person name="Liu H."/>
            <person name="Zhao H."/>
            <person name="Xu D."/>
            <person name="Zhang Y."/>
        </authorList>
    </citation>
    <scope>NUCLEOTIDE SEQUENCE [LARGE SCALE GENOMIC DNA]</scope>
    <source>
        <strain evidence="2">cv. Niubang</strain>
    </source>
</reference>
<sequence>MIITVKSIDISWIRLRCGLDAQLIEMYNTFTNGLWVCGVIAHWPLLSQVTCNASCPFMKREANPQKGLLNNLLKS</sequence>
<keyword evidence="2" id="KW-1185">Reference proteome</keyword>
<name>A0ACB8YNX5_ARCLA</name>
<accession>A0ACB8YNX5</accession>
<proteinExistence type="predicted"/>